<dbReference type="RefSeq" id="WP_142896145.1">
    <property type="nucleotide sequence ID" value="NZ_ML660054.1"/>
</dbReference>
<protein>
    <submittedName>
        <fullName evidence="2">Uncharacterized protein</fullName>
    </submittedName>
</protein>
<feature type="region of interest" description="Disordered" evidence="1">
    <location>
        <begin position="1"/>
        <end position="21"/>
    </location>
</feature>
<evidence type="ECO:0000256" key="1">
    <source>
        <dbReference type="SAM" id="MobiDB-lite"/>
    </source>
</evidence>
<feature type="region of interest" description="Disordered" evidence="1">
    <location>
        <begin position="83"/>
        <end position="110"/>
    </location>
</feature>
<accession>A0A545TUQ2</accession>
<proteinExistence type="predicted"/>
<name>A0A545TUQ2_9PROT</name>
<dbReference type="OrthoDB" id="7632078at2"/>
<dbReference type="Proteomes" id="UP000315252">
    <property type="component" value="Unassembled WGS sequence"/>
</dbReference>
<comment type="caution">
    <text evidence="2">The sequence shown here is derived from an EMBL/GenBank/DDBJ whole genome shotgun (WGS) entry which is preliminary data.</text>
</comment>
<dbReference type="AlphaFoldDB" id="A0A545TUQ2"/>
<organism evidence="2 3">
    <name type="scientific">Denitrobaculum tricleocarpae</name>
    <dbReference type="NCBI Taxonomy" id="2591009"/>
    <lineage>
        <taxon>Bacteria</taxon>
        <taxon>Pseudomonadati</taxon>
        <taxon>Pseudomonadota</taxon>
        <taxon>Alphaproteobacteria</taxon>
        <taxon>Rhodospirillales</taxon>
        <taxon>Rhodospirillaceae</taxon>
        <taxon>Denitrobaculum</taxon>
    </lineage>
</organism>
<dbReference type="EMBL" id="VHSH01000003">
    <property type="protein sequence ID" value="TQV80942.1"/>
    <property type="molecule type" value="Genomic_DNA"/>
</dbReference>
<keyword evidence="3" id="KW-1185">Reference proteome</keyword>
<feature type="compositionally biased region" description="Polar residues" evidence="1">
    <location>
        <begin position="92"/>
        <end position="110"/>
    </location>
</feature>
<evidence type="ECO:0000313" key="2">
    <source>
        <dbReference type="EMBL" id="TQV80942.1"/>
    </source>
</evidence>
<gene>
    <name evidence="2" type="ORF">FKG95_09630</name>
</gene>
<evidence type="ECO:0000313" key="3">
    <source>
        <dbReference type="Proteomes" id="UP000315252"/>
    </source>
</evidence>
<sequence length="110" mass="12462">MLLKRPQRPSRAQKAWLRRGLDQPGGKLPLFNREGQEYSSRTIKSCIEQGWAEPWFNNPLKPDWLVCKLTDSGRLIVSLPDAKSDKTRSEVSKNQAQAINGTTQSQISLI</sequence>
<reference evidence="2 3" key="1">
    <citation type="submission" date="2019-06" db="EMBL/GenBank/DDBJ databases">
        <title>Whole genome sequence for Rhodospirillaceae sp. R148.</title>
        <authorList>
            <person name="Wang G."/>
        </authorList>
    </citation>
    <scope>NUCLEOTIDE SEQUENCE [LARGE SCALE GENOMIC DNA]</scope>
    <source>
        <strain evidence="2 3">R148</strain>
    </source>
</reference>